<gene>
    <name evidence="1" type="ORF">F6U93_03055</name>
</gene>
<dbReference type="PANTHER" id="PTHR48098">
    <property type="entry name" value="ENTEROCHELIN ESTERASE-RELATED"/>
    <property type="match status" value="1"/>
</dbReference>
<protein>
    <submittedName>
        <fullName evidence="1">Esterase</fullName>
    </submittedName>
</protein>
<dbReference type="InterPro" id="IPR029058">
    <property type="entry name" value="AB_hydrolase_fold"/>
</dbReference>
<proteinExistence type="predicted"/>
<name>A0A6N6MJQ9_9FLAO</name>
<dbReference type="PANTHER" id="PTHR48098:SF6">
    <property type="entry name" value="FERRI-BACILLIBACTIN ESTERASE BESA"/>
    <property type="match status" value="1"/>
</dbReference>
<evidence type="ECO:0000313" key="1">
    <source>
        <dbReference type="EMBL" id="KAB1069804.1"/>
    </source>
</evidence>
<keyword evidence="2" id="KW-1185">Reference proteome</keyword>
<reference evidence="1 2" key="1">
    <citation type="submission" date="2019-09" db="EMBL/GenBank/DDBJ databases">
        <authorList>
            <person name="Cao W.R."/>
        </authorList>
    </citation>
    <scope>NUCLEOTIDE SEQUENCE [LARGE SCALE GENOMIC DNA]</scope>
    <source>
        <strain evidence="1 2">B1N29</strain>
    </source>
</reference>
<dbReference type="Pfam" id="PF00756">
    <property type="entry name" value="Esterase"/>
    <property type="match status" value="1"/>
</dbReference>
<dbReference type="InterPro" id="IPR011990">
    <property type="entry name" value="TPR-like_helical_dom_sf"/>
</dbReference>
<sequence>MKHLLFILLFTISSTYIGAQVKYQNFHSAKLGEDRQLKIQLPRNYDKENKSYPLILVLDADYMFEAVAGNVDYFSYWEDMPPAVVVGVNQLNKRYDDCMYSEQNSLPIDTGAAFFEFLGLELIPHIEKKYGTGRFKAVIGHSESANFINYYLLKPQPLFQSYVAISPDLAPNMLEYLPEAIGKVQSKTFYYLANTDNDTESIKGMTDALDTDISAVENDMLVYNFNNFKDPSHYSVPTSAIPVALEKMFKIYQPISKKEYQEVILELETSPVLYLQEKYQEISEVLGVEKPILINDFKAIAAAIEKKEAYEYYEELGKMARKFYPETLLGGYYIGRFYEETGETKRAMRTYQSAYTLDEIAGITKDEVIDRADLIKADFGYN</sequence>
<accession>A0A6N6MJQ9</accession>
<dbReference type="EMBL" id="WAAT01000022">
    <property type="protein sequence ID" value="KAB1069804.1"/>
    <property type="molecule type" value="Genomic_DNA"/>
</dbReference>
<dbReference type="Proteomes" id="UP000441333">
    <property type="component" value="Unassembled WGS sequence"/>
</dbReference>
<dbReference type="InterPro" id="IPR000801">
    <property type="entry name" value="Esterase-like"/>
</dbReference>
<dbReference type="RefSeq" id="WP_150936700.1">
    <property type="nucleotide sequence ID" value="NZ_WAAT01000022.1"/>
</dbReference>
<dbReference type="Gene3D" id="3.40.50.1820">
    <property type="entry name" value="alpha/beta hydrolase"/>
    <property type="match status" value="1"/>
</dbReference>
<organism evidence="1 2">
    <name type="scientific">Pseudotamlana haliotis</name>
    <dbReference type="NCBI Taxonomy" id="2614804"/>
    <lineage>
        <taxon>Bacteria</taxon>
        <taxon>Pseudomonadati</taxon>
        <taxon>Bacteroidota</taxon>
        <taxon>Flavobacteriia</taxon>
        <taxon>Flavobacteriales</taxon>
        <taxon>Flavobacteriaceae</taxon>
        <taxon>Pseudotamlana</taxon>
    </lineage>
</organism>
<dbReference type="Gene3D" id="1.25.40.10">
    <property type="entry name" value="Tetratricopeptide repeat domain"/>
    <property type="match status" value="1"/>
</dbReference>
<dbReference type="SUPFAM" id="SSF53474">
    <property type="entry name" value="alpha/beta-Hydrolases"/>
    <property type="match status" value="1"/>
</dbReference>
<comment type="caution">
    <text evidence="1">The sequence shown here is derived from an EMBL/GenBank/DDBJ whole genome shotgun (WGS) entry which is preliminary data.</text>
</comment>
<evidence type="ECO:0000313" key="2">
    <source>
        <dbReference type="Proteomes" id="UP000441333"/>
    </source>
</evidence>
<dbReference type="InterPro" id="IPR050583">
    <property type="entry name" value="Mycobacterial_A85_antigen"/>
</dbReference>
<dbReference type="AlphaFoldDB" id="A0A6N6MJQ9"/>